<dbReference type="Pfam" id="PF13115">
    <property type="entry name" value="YtkA"/>
    <property type="match status" value="1"/>
</dbReference>
<accession>A0A4Q7JD17</accession>
<protein>
    <recommendedName>
        <fullName evidence="3">YtkA-like domain-containing protein</fullName>
    </recommendedName>
</protein>
<feature type="compositionally biased region" description="Basic and acidic residues" evidence="1">
    <location>
        <begin position="28"/>
        <end position="41"/>
    </location>
</feature>
<dbReference type="InterPro" id="IPR032693">
    <property type="entry name" value="YtkA-like_dom"/>
</dbReference>
<name>A0A4Q7JD17_9PSEU</name>
<feature type="compositionally biased region" description="Basic residues" evidence="1">
    <location>
        <begin position="217"/>
        <end position="226"/>
    </location>
</feature>
<evidence type="ECO:0000256" key="1">
    <source>
        <dbReference type="SAM" id="MobiDB-lite"/>
    </source>
</evidence>
<proteinExistence type="predicted"/>
<feature type="region of interest" description="Disordered" evidence="1">
    <location>
        <begin position="1"/>
        <end position="67"/>
    </location>
</feature>
<dbReference type="Proteomes" id="UP000292003">
    <property type="component" value="Unassembled WGS sequence"/>
</dbReference>
<feature type="transmembrane region" description="Helical" evidence="2">
    <location>
        <begin position="263"/>
        <end position="281"/>
    </location>
</feature>
<feature type="compositionally biased region" description="Basic and acidic residues" evidence="1">
    <location>
        <begin position="136"/>
        <end position="152"/>
    </location>
</feature>
<keyword evidence="2" id="KW-0472">Membrane</keyword>
<evidence type="ECO:0000256" key="2">
    <source>
        <dbReference type="SAM" id="Phobius"/>
    </source>
</evidence>
<keyword evidence="5" id="KW-1185">Reference proteome</keyword>
<evidence type="ECO:0000313" key="4">
    <source>
        <dbReference type="EMBL" id="RZQ64473.1"/>
    </source>
</evidence>
<keyword evidence="2" id="KW-1133">Transmembrane helix</keyword>
<feature type="compositionally biased region" description="Basic residues" evidence="1">
    <location>
        <begin position="16"/>
        <end position="27"/>
    </location>
</feature>
<keyword evidence="2" id="KW-0812">Transmembrane</keyword>
<comment type="caution">
    <text evidence="4">The sequence shown here is derived from an EMBL/GenBank/DDBJ whole genome shotgun (WGS) entry which is preliminary data.</text>
</comment>
<gene>
    <name evidence="4" type="ORF">EWH70_10495</name>
</gene>
<evidence type="ECO:0000259" key="3">
    <source>
        <dbReference type="Pfam" id="PF13115"/>
    </source>
</evidence>
<dbReference type="AlphaFoldDB" id="A0A4Q7JD17"/>
<organism evidence="4 5">
    <name type="scientific">Amycolatopsis suaedae</name>
    <dbReference type="NCBI Taxonomy" id="2510978"/>
    <lineage>
        <taxon>Bacteria</taxon>
        <taxon>Bacillati</taxon>
        <taxon>Actinomycetota</taxon>
        <taxon>Actinomycetes</taxon>
        <taxon>Pseudonocardiales</taxon>
        <taxon>Pseudonocardiaceae</taxon>
        <taxon>Amycolatopsis</taxon>
    </lineage>
</organism>
<dbReference type="OrthoDB" id="3695826at2"/>
<feature type="compositionally biased region" description="Basic residues" evidence="1">
    <location>
        <begin position="169"/>
        <end position="187"/>
    </location>
</feature>
<feature type="region of interest" description="Disordered" evidence="1">
    <location>
        <begin position="110"/>
        <end position="226"/>
    </location>
</feature>
<sequence>MVAGPGGHLPPAGQPGRRRAGRHRGRTRRGDAVAGRRLDRPSRRRPAGPPQRPDAPGRGEPVRPHVACAPGAGRAWRVRRPVHPLRARPVRAGRRAGPPWRRHAAGPRLVRRGRHGGGARPGAGRAGSAHGRRAAGRADVDRRRGGSADHVHRPVRRPGRPAAVAGHGRSPHRRRPAAGIRPRRGGRRGAGVGARPRHGSADGGRGRRSAGRDGRRLRPRGPVHLHVPRARPVPAVVPGRAGLRRADRSRRARRRRGAGPVKVWLGVAGLVAVALLGWLLWPSAAAAPTVLQTSTKHFGVRLTVEDPKPGLNVIGIELTDPQGRPADARTVTVEPAMPRMGHALEPVPATAEAPGRYRATGTTLPMSGQWEITVAINGVERAVFGLLVND</sequence>
<feature type="domain" description="YtkA-like" evidence="3">
    <location>
        <begin position="300"/>
        <end position="374"/>
    </location>
</feature>
<reference evidence="4 5" key="1">
    <citation type="submission" date="2019-02" db="EMBL/GenBank/DDBJ databases">
        <title>Draft genome sequence of Amycolatopsis sp. 8-3EHSu isolated from roots of Suaeda maritima.</title>
        <authorList>
            <person name="Duangmal K."/>
            <person name="Chantavorakit T."/>
        </authorList>
    </citation>
    <scope>NUCLEOTIDE SEQUENCE [LARGE SCALE GENOMIC DNA]</scope>
    <source>
        <strain evidence="4 5">8-3EHSu</strain>
    </source>
</reference>
<dbReference type="EMBL" id="SFCC01000004">
    <property type="protein sequence ID" value="RZQ64473.1"/>
    <property type="molecule type" value="Genomic_DNA"/>
</dbReference>
<evidence type="ECO:0000313" key="5">
    <source>
        <dbReference type="Proteomes" id="UP000292003"/>
    </source>
</evidence>